<evidence type="ECO:0000256" key="1">
    <source>
        <dbReference type="ARBA" id="ARBA00008791"/>
    </source>
</evidence>
<protein>
    <recommendedName>
        <fullName evidence="2">UspA domain-containing protein</fullName>
    </recommendedName>
</protein>
<dbReference type="InterPro" id="IPR006015">
    <property type="entry name" value="Universal_stress_UspA"/>
</dbReference>
<dbReference type="AlphaFoldDB" id="A0A1Z4JRV6"/>
<keyword evidence="4" id="KW-1185">Reference proteome</keyword>
<evidence type="ECO:0000313" key="4">
    <source>
        <dbReference type="Proteomes" id="UP000217895"/>
    </source>
</evidence>
<dbReference type="Proteomes" id="UP000217895">
    <property type="component" value="Plasmid Plasmid1 dna"/>
</dbReference>
<dbReference type="PRINTS" id="PR01438">
    <property type="entry name" value="UNVRSLSTRESS"/>
</dbReference>
<accession>A0A1Z4JRV6</accession>
<gene>
    <name evidence="3" type="ORF">NIES2135_63170</name>
</gene>
<dbReference type="EMBL" id="AP018204">
    <property type="protein sequence ID" value="BAY59440.1"/>
    <property type="molecule type" value="Genomic_DNA"/>
</dbReference>
<dbReference type="Pfam" id="PF00582">
    <property type="entry name" value="Usp"/>
    <property type="match status" value="1"/>
</dbReference>
<dbReference type="SUPFAM" id="SSF52402">
    <property type="entry name" value="Adenine nucleotide alpha hydrolases-like"/>
    <property type="match status" value="1"/>
</dbReference>
<sequence>MFSRILVAIEMSKAGRHVFETALALAKATGANLKILHVLCPDEEGCPDTSGLLGTYYYPGTDDEATEHGQIGWEQYSQKCLERLRSLVQIATTEGVQAEFAQPSGKPSQTICEEARNWEADLIVIGQRGLSGWEKALLGSVSSYVIQNAPCSVLADQSPIRARSVPAKV</sequence>
<dbReference type="InterPro" id="IPR014729">
    <property type="entry name" value="Rossmann-like_a/b/a_fold"/>
</dbReference>
<dbReference type="InterPro" id="IPR006016">
    <property type="entry name" value="UspA"/>
</dbReference>
<dbReference type="PANTHER" id="PTHR46268:SF8">
    <property type="entry name" value="UNIVERSAL STRESS PROTEIN SLL1388"/>
    <property type="match status" value="1"/>
</dbReference>
<geneLocation type="plasmid" evidence="3">
    <name>plasmid1</name>
</geneLocation>
<reference evidence="3 4" key="1">
    <citation type="submission" date="2017-06" db="EMBL/GenBank/DDBJ databases">
        <title>Genome sequencing of cyanobaciteial culture collection at National Institute for Environmental Studies (NIES).</title>
        <authorList>
            <person name="Hirose Y."/>
            <person name="Shimura Y."/>
            <person name="Fujisawa T."/>
            <person name="Nakamura Y."/>
            <person name="Kawachi M."/>
        </authorList>
    </citation>
    <scope>NUCLEOTIDE SEQUENCE [LARGE SCALE GENOMIC DNA]</scope>
    <source>
        <strain evidence="3 4">NIES-2135</strain>
        <plasmid evidence="4">Plasmid Plasmid1 dna</plasmid>
    </source>
</reference>
<feature type="domain" description="UspA" evidence="2">
    <location>
        <begin position="1"/>
        <end position="154"/>
    </location>
</feature>
<evidence type="ECO:0000313" key="3">
    <source>
        <dbReference type="EMBL" id="BAY59440.1"/>
    </source>
</evidence>
<organism evidence="3 4">
    <name type="scientific">Leptolyngbya boryana NIES-2135</name>
    <dbReference type="NCBI Taxonomy" id="1973484"/>
    <lineage>
        <taxon>Bacteria</taxon>
        <taxon>Bacillati</taxon>
        <taxon>Cyanobacteriota</taxon>
        <taxon>Cyanophyceae</taxon>
        <taxon>Leptolyngbyales</taxon>
        <taxon>Leptolyngbyaceae</taxon>
        <taxon>Leptolyngbya group</taxon>
        <taxon>Leptolyngbya</taxon>
    </lineage>
</organism>
<dbReference type="PANTHER" id="PTHR46268">
    <property type="entry name" value="STRESS RESPONSE PROTEIN NHAX"/>
    <property type="match status" value="1"/>
</dbReference>
<evidence type="ECO:0000259" key="2">
    <source>
        <dbReference type="Pfam" id="PF00582"/>
    </source>
</evidence>
<dbReference type="Gene3D" id="3.40.50.620">
    <property type="entry name" value="HUPs"/>
    <property type="match status" value="1"/>
</dbReference>
<proteinExistence type="inferred from homology"/>
<comment type="similarity">
    <text evidence="1">Belongs to the universal stress protein A family.</text>
</comment>
<name>A0A1Z4JRV6_LEPBY</name>
<dbReference type="CDD" id="cd00293">
    <property type="entry name" value="USP-like"/>
    <property type="match status" value="1"/>
</dbReference>
<keyword evidence="3" id="KW-0614">Plasmid</keyword>